<evidence type="ECO:0000256" key="1">
    <source>
        <dbReference type="HAMAP-Rule" id="MF_00365"/>
    </source>
</evidence>
<dbReference type="Proteomes" id="UP000253816">
    <property type="component" value="Unassembled WGS sequence"/>
</dbReference>
<dbReference type="InterPro" id="IPR042174">
    <property type="entry name" value="RecF_2"/>
</dbReference>
<gene>
    <name evidence="1" type="primary">recF</name>
    <name evidence="2" type="ORF">HAT2_00297</name>
</gene>
<keyword evidence="1" id="KW-0238">DNA-binding</keyword>
<reference evidence="2 3" key="1">
    <citation type="submission" date="2018-07" db="EMBL/GenBank/DDBJ databases">
        <title>Comparative genomics of the Candidatus Parilichlamydiaceae reveals evidence of convergent evolution and genome reduction in the phylum Chlamydiae.</title>
        <authorList>
            <person name="Taylor-Brown A."/>
            <person name="Polkinghorne A."/>
        </authorList>
    </citation>
    <scope>NUCLEOTIDE SEQUENCE [LARGE SCALE GENOMIC DNA]</scope>
    <source>
        <strain evidence="2 3">Hat2</strain>
    </source>
</reference>
<dbReference type="NCBIfam" id="TIGR00611">
    <property type="entry name" value="recf"/>
    <property type="match status" value="1"/>
</dbReference>
<dbReference type="SUPFAM" id="SSF52540">
    <property type="entry name" value="P-loop containing nucleoside triphosphate hydrolases"/>
    <property type="match status" value="1"/>
</dbReference>
<name>A0A369KKR3_9BACT</name>
<dbReference type="GO" id="GO:0005524">
    <property type="term" value="F:ATP binding"/>
    <property type="evidence" value="ECO:0007669"/>
    <property type="project" value="UniProtKB-UniRule"/>
</dbReference>
<dbReference type="GO" id="GO:0006281">
    <property type="term" value="P:DNA repair"/>
    <property type="evidence" value="ECO:0007669"/>
    <property type="project" value="UniProtKB-UniRule"/>
</dbReference>
<dbReference type="InterPro" id="IPR027417">
    <property type="entry name" value="P-loop_NTPase"/>
</dbReference>
<sequence>MEAIGLLCSGRSFRRARYAELIQQGAKQFCLKMSFFREGFEHFLELGGTAQQRKITYNKQNITGKRLLLPVLFWMAEDWLLGSGPPALRRAFLDETLIFFDPLYAHHFTRYHRALLSRNRVLQSGQLADMEPWTETCIQSGGYLLSSRLQLLRSLQHKLKEGNIQLHYLSSSSLHEEGSIALRKSFLASEQQERRYRCTVCGPHRDDLEILRQGCSLRGFSSRGESFSAVLELKEAQWYLLQEHDLAPVILIDELGLGLDREALNRVLHFLRIPTQVIGTLTDDRLHLVQNFCTSILTLEMSSQKDSFLYPNL</sequence>
<dbReference type="Gene3D" id="1.20.1050.90">
    <property type="entry name" value="RecF/RecN/SMC, N-terminal domain"/>
    <property type="match status" value="1"/>
</dbReference>
<dbReference type="InterPro" id="IPR001238">
    <property type="entry name" value="DNA-binding_RecF"/>
</dbReference>
<organism evidence="2 3">
    <name type="scientific">Candidatus Similichlamydia laticola</name>
    <dbReference type="NCBI Taxonomy" id="2170265"/>
    <lineage>
        <taxon>Bacteria</taxon>
        <taxon>Pseudomonadati</taxon>
        <taxon>Chlamydiota</taxon>
        <taxon>Chlamydiia</taxon>
        <taxon>Parachlamydiales</taxon>
        <taxon>Candidatus Parilichlamydiaceae</taxon>
        <taxon>Candidatus Similichlamydia</taxon>
    </lineage>
</organism>
<comment type="subcellular location">
    <subcellularLocation>
        <location evidence="1">Cytoplasm</location>
    </subcellularLocation>
</comment>
<keyword evidence="3" id="KW-1185">Reference proteome</keyword>
<comment type="similarity">
    <text evidence="1">Belongs to the RecF family.</text>
</comment>
<keyword evidence="1" id="KW-0234">DNA repair</keyword>
<comment type="function">
    <text evidence="1">The RecF protein is involved in DNA metabolism; it is required for DNA replication and normal SOS inducibility. RecF binds preferentially to single-stranded, linear DNA. It also seems to bind ATP.</text>
</comment>
<protein>
    <recommendedName>
        <fullName evidence="1">DNA replication and repair protein RecF</fullName>
    </recommendedName>
</protein>
<accession>A0A369KKR3</accession>
<dbReference type="GO" id="GO:0005737">
    <property type="term" value="C:cytoplasm"/>
    <property type="evidence" value="ECO:0007669"/>
    <property type="project" value="UniProtKB-SubCell"/>
</dbReference>
<comment type="caution">
    <text evidence="1">Lacks conserved residue(s) required for the propagation of feature annotation.</text>
</comment>
<comment type="caution">
    <text evidence="2">The sequence shown here is derived from an EMBL/GenBank/DDBJ whole genome shotgun (WGS) entry which is preliminary data.</text>
</comment>
<keyword evidence="1" id="KW-0067">ATP-binding</keyword>
<dbReference type="GO" id="GO:0009432">
    <property type="term" value="P:SOS response"/>
    <property type="evidence" value="ECO:0007669"/>
    <property type="project" value="UniProtKB-UniRule"/>
</dbReference>
<evidence type="ECO:0000313" key="2">
    <source>
        <dbReference type="EMBL" id="RDB31596.1"/>
    </source>
</evidence>
<evidence type="ECO:0000313" key="3">
    <source>
        <dbReference type="Proteomes" id="UP000253816"/>
    </source>
</evidence>
<proteinExistence type="inferred from homology"/>
<dbReference type="GO" id="GO:0003697">
    <property type="term" value="F:single-stranded DNA binding"/>
    <property type="evidence" value="ECO:0007669"/>
    <property type="project" value="UniProtKB-UniRule"/>
</dbReference>
<keyword evidence="1" id="KW-0963">Cytoplasm</keyword>
<dbReference type="HAMAP" id="MF_00365">
    <property type="entry name" value="RecF"/>
    <property type="match status" value="1"/>
</dbReference>
<dbReference type="AlphaFoldDB" id="A0A369KKR3"/>
<keyword evidence="1" id="KW-0547">Nucleotide-binding</keyword>
<dbReference type="Gene3D" id="3.40.50.300">
    <property type="entry name" value="P-loop containing nucleotide triphosphate hydrolases"/>
    <property type="match status" value="1"/>
</dbReference>
<keyword evidence="1" id="KW-0235">DNA replication</keyword>
<keyword evidence="1" id="KW-0227">DNA damage</keyword>
<dbReference type="EMBL" id="QQBG01000011">
    <property type="protein sequence ID" value="RDB31596.1"/>
    <property type="molecule type" value="Genomic_DNA"/>
</dbReference>
<dbReference type="GO" id="GO:0006260">
    <property type="term" value="P:DNA replication"/>
    <property type="evidence" value="ECO:0007669"/>
    <property type="project" value="UniProtKB-UniRule"/>
</dbReference>
<keyword evidence="1" id="KW-0742">SOS response</keyword>